<gene>
    <name evidence="1" type="ORF">T440DRAFT_543464</name>
</gene>
<evidence type="ECO:0000313" key="2">
    <source>
        <dbReference type="Proteomes" id="UP000799423"/>
    </source>
</evidence>
<keyword evidence="2" id="KW-1185">Reference proteome</keyword>
<dbReference type="Proteomes" id="UP000799423">
    <property type="component" value="Unassembled WGS sequence"/>
</dbReference>
<dbReference type="EMBL" id="MU006342">
    <property type="protein sequence ID" value="KAF2845779.1"/>
    <property type="molecule type" value="Genomic_DNA"/>
</dbReference>
<dbReference type="AlphaFoldDB" id="A0A6A7AU92"/>
<proteinExistence type="predicted"/>
<protein>
    <submittedName>
        <fullName evidence="1">Uncharacterized protein</fullName>
    </submittedName>
</protein>
<dbReference type="OrthoDB" id="268428at2759"/>
<reference evidence="1" key="1">
    <citation type="submission" date="2020-01" db="EMBL/GenBank/DDBJ databases">
        <authorList>
            <consortium name="DOE Joint Genome Institute"/>
            <person name="Haridas S."/>
            <person name="Albert R."/>
            <person name="Binder M."/>
            <person name="Bloem J."/>
            <person name="Labutti K."/>
            <person name="Salamov A."/>
            <person name="Andreopoulos B."/>
            <person name="Baker S.E."/>
            <person name="Barry K."/>
            <person name="Bills G."/>
            <person name="Bluhm B.H."/>
            <person name="Cannon C."/>
            <person name="Castanera R."/>
            <person name="Culley D.E."/>
            <person name="Daum C."/>
            <person name="Ezra D."/>
            <person name="Gonzalez J.B."/>
            <person name="Henrissat B."/>
            <person name="Kuo A."/>
            <person name="Liang C."/>
            <person name="Lipzen A."/>
            <person name="Lutzoni F."/>
            <person name="Magnuson J."/>
            <person name="Mondo S."/>
            <person name="Nolan M."/>
            <person name="Ohm R."/>
            <person name="Pangilinan J."/>
            <person name="Park H.-J."/>
            <person name="Ramirez L."/>
            <person name="Alfaro M."/>
            <person name="Sun H."/>
            <person name="Tritt A."/>
            <person name="Yoshinaga Y."/>
            <person name="Zwiers L.-H."/>
            <person name="Turgeon B.G."/>
            <person name="Goodwin S.B."/>
            <person name="Spatafora J.W."/>
            <person name="Crous P.W."/>
            <person name="Grigoriev I.V."/>
        </authorList>
    </citation>
    <scope>NUCLEOTIDE SEQUENCE</scope>
    <source>
        <strain evidence="1">IPT5</strain>
    </source>
</reference>
<name>A0A6A7AU92_9PLEO</name>
<evidence type="ECO:0000313" key="1">
    <source>
        <dbReference type="EMBL" id="KAF2845779.1"/>
    </source>
</evidence>
<sequence>MPGLPTRKGLAISLVQDKDIHLVNIDDSDLTITLISAAAADGVKIVTDIAVSKQVCLQSNYLRAFIDAVKDTDEIILGGELKQSNDTDHGREEGENRDGLLVVLSHLHGLTDERMAELGLHEISVLGVWYAIAYQERDQRDSAKEKLKSWFEQWFAASVTTVELNIDTARALALPCQLFDHAVGFAHVTKWLAYNHIGHVKEFPPKGFKGSKGLNISPGEFVGPVNHARGGLKTSLHKSLYKKCGHLLHYGTDACSCWDATVGQYFRALTKIDVFPVEDVLSYSSVQQIINRLGRFEYTHKTDCIRCRQLDWESVVLKAKANTENYFDGLCLDCMNRSKPKNKSPDDEYCEHNRSVDGRWDKYCRFRHNQSTCYVSWLGRPDVREKILRGPDGYRAEGRE</sequence>
<accession>A0A6A7AU92</accession>
<organism evidence="1 2">
    <name type="scientific">Plenodomus tracheiphilus IPT5</name>
    <dbReference type="NCBI Taxonomy" id="1408161"/>
    <lineage>
        <taxon>Eukaryota</taxon>
        <taxon>Fungi</taxon>
        <taxon>Dikarya</taxon>
        <taxon>Ascomycota</taxon>
        <taxon>Pezizomycotina</taxon>
        <taxon>Dothideomycetes</taxon>
        <taxon>Pleosporomycetidae</taxon>
        <taxon>Pleosporales</taxon>
        <taxon>Pleosporineae</taxon>
        <taxon>Leptosphaeriaceae</taxon>
        <taxon>Plenodomus</taxon>
    </lineage>
</organism>